<comment type="subcellular location">
    <subcellularLocation>
        <location evidence="1 7">Cytoplasm</location>
    </subcellularLocation>
</comment>
<dbReference type="InterPro" id="IPR001669">
    <property type="entry name" value="Arg_repress"/>
</dbReference>
<dbReference type="HAMAP" id="MF_00173">
    <property type="entry name" value="Arg_repressor"/>
    <property type="match status" value="1"/>
</dbReference>
<dbReference type="RefSeq" id="WP_338176062.1">
    <property type="nucleotide sequence ID" value="NZ_JAEKNQ010000006.1"/>
</dbReference>
<evidence type="ECO:0000313" key="10">
    <source>
        <dbReference type="EMBL" id="MBJ7601704.1"/>
    </source>
</evidence>
<organism evidence="10 11">
    <name type="scientific">Candidatus Dormiibacter inghamiae</name>
    <dbReference type="NCBI Taxonomy" id="3127013"/>
    <lineage>
        <taxon>Bacteria</taxon>
        <taxon>Bacillati</taxon>
        <taxon>Candidatus Dormiibacterota</taxon>
        <taxon>Candidatus Dormibacteria</taxon>
        <taxon>Candidatus Dormibacterales</taxon>
        <taxon>Candidatus Dormibacteraceae</taxon>
        <taxon>Candidatus Dormiibacter</taxon>
    </lineage>
</organism>
<dbReference type="InterPro" id="IPR020899">
    <property type="entry name" value="Arg_repress_C"/>
</dbReference>
<comment type="caution">
    <text evidence="10">The sequence shown here is derived from an EMBL/GenBank/DDBJ whole genome shotgun (WGS) entry which is preliminary data.</text>
</comment>
<accession>A0A934K815</accession>
<dbReference type="GO" id="GO:1900079">
    <property type="term" value="P:regulation of arginine biosynthetic process"/>
    <property type="evidence" value="ECO:0007669"/>
    <property type="project" value="UniProtKB-UniRule"/>
</dbReference>
<keyword evidence="6 7" id="KW-0804">Transcription</keyword>
<dbReference type="AlphaFoldDB" id="A0A934K815"/>
<sequence length="138" mass="14897">MAAQTKSKEERRRAILRLVRRRSLHTQQELSRELARLGIPATQATVSRDIQELGLVRTSDGYRAAVPVSAAGELVLSATQVEFLAVIRTPPGTASLVARTIDESALEEIAGTLAGDDTIIVVLTRADAYPQLCTFLGV</sequence>
<dbReference type="GO" id="GO:0003677">
    <property type="term" value="F:DNA binding"/>
    <property type="evidence" value="ECO:0007669"/>
    <property type="project" value="UniProtKB-KW"/>
</dbReference>
<keyword evidence="3 7" id="KW-0963">Cytoplasm</keyword>
<dbReference type="GO" id="GO:0003700">
    <property type="term" value="F:DNA-binding transcription factor activity"/>
    <property type="evidence" value="ECO:0007669"/>
    <property type="project" value="UniProtKB-UniRule"/>
</dbReference>
<comment type="function">
    <text evidence="7">Regulates arginine biosynthesis genes.</text>
</comment>
<dbReference type="EMBL" id="JAEKNQ010000006">
    <property type="protein sequence ID" value="MBJ7601704.1"/>
    <property type="molecule type" value="Genomic_DNA"/>
</dbReference>
<evidence type="ECO:0000256" key="2">
    <source>
        <dbReference type="ARBA" id="ARBA00008316"/>
    </source>
</evidence>
<reference evidence="10 11" key="1">
    <citation type="submission" date="2020-10" db="EMBL/GenBank/DDBJ databases">
        <title>Ca. Dormibacterota MAGs.</title>
        <authorList>
            <person name="Montgomery K."/>
        </authorList>
    </citation>
    <scope>NUCLEOTIDE SEQUENCE [LARGE SCALE GENOMIC DNA]</scope>
    <source>
        <strain evidence="10">SC8811_S16_3</strain>
    </source>
</reference>
<keyword evidence="7" id="KW-0028">Amino-acid biosynthesis</keyword>
<dbReference type="PRINTS" id="PR01467">
    <property type="entry name" value="ARGREPRESSOR"/>
</dbReference>
<comment type="similarity">
    <text evidence="2 7">Belongs to the ArgR family.</text>
</comment>
<evidence type="ECO:0000256" key="3">
    <source>
        <dbReference type="ARBA" id="ARBA00022490"/>
    </source>
</evidence>
<dbReference type="Gene3D" id="1.10.10.10">
    <property type="entry name" value="Winged helix-like DNA-binding domain superfamily/Winged helix DNA-binding domain"/>
    <property type="match status" value="1"/>
</dbReference>
<evidence type="ECO:0000259" key="8">
    <source>
        <dbReference type="Pfam" id="PF01316"/>
    </source>
</evidence>
<dbReference type="Gene3D" id="3.30.1360.40">
    <property type="match status" value="1"/>
</dbReference>
<evidence type="ECO:0000259" key="9">
    <source>
        <dbReference type="Pfam" id="PF02863"/>
    </source>
</evidence>
<gene>
    <name evidence="7" type="primary">argR</name>
    <name evidence="10" type="ORF">JF888_00675</name>
</gene>
<evidence type="ECO:0000256" key="6">
    <source>
        <dbReference type="ARBA" id="ARBA00023163"/>
    </source>
</evidence>
<dbReference type="Proteomes" id="UP000620075">
    <property type="component" value="Unassembled WGS sequence"/>
</dbReference>
<keyword evidence="4 7" id="KW-0805">Transcription regulation</keyword>
<dbReference type="Pfam" id="PF02863">
    <property type="entry name" value="Arg_repressor_C"/>
    <property type="match status" value="1"/>
</dbReference>
<keyword evidence="7" id="KW-0678">Repressor</keyword>
<dbReference type="GO" id="GO:0034618">
    <property type="term" value="F:arginine binding"/>
    <property type="evidence" value="ECO:0007669"/>
    <property type="project" value="InterPro"/>
</dbReference>
<keyword evidence="7" id="KW-0055">Arginine biosynthesis</keyword>
<feature type="domain" description="Arginine repressor C-terminal" evidence="9">
    <location>
        <begin position="73"/>
        <end position="133"/>
    </location>
</feature>
<dbReference type="SUPFAM" id="SSF46785">
    <property type="entry name" value="Winged helix' DNA-binding domain"/>
    <property type="match status" value="1"/>
</dbReference>
<dbReference type="InterPro" id="IPR020900">
    <property type="entry name" value="Arg_repress_DNA-bd"/>
</dbReference>
<evidence type="ECO:0000256" key="1">
    <source>
        <dbReference type="ARBA" id="ARBA00004496"/>
    </source>
</evidence>
<dbReference type="GO" id="GO:0051259">
    <property type="term" value="P:protein complex oligomerization"/>
    <property type="evidence" value="ECO:0007669"/>
    <property type="project" value="InterPro"/>
</dbReference>
<evidence type="ECO:0000256" key="5">
    <source>
        <dbReference type="ARBA" id="ARBA00023125"/>
    </source>
</evidence>
<evidence type="ECO:0000256" key="4">
    <source>
        <dbReference type="ARBA" id="ARBA00023015"/>
    </source>
</evidence>
<protein>
    <recommendedName>
        <fullName evidence="7">Arginine repressor</fullName>
    </recommendedName>
</protein>
<evidence type="ECO:0000313" key="11">
    <source>
        <dbReference type="Proteomes" id="UP000620075"/>
    </source>
</evidence>
<dbReference type="PANTHER" id="PTHR34471:SF1">
    <property type="entry name" value="ARGININE REPRESSOR"/>
    <property type="match status" value="1"/>
</dbReference>
<feature type="domain" description="Arginine repressor DNA-binding" evidence="8">
    <location>
        <begin position="7"/>
        <end position="60"/>
    </location>
</feature>
<comment type="pathway">
    <text evidence="7">Amino-acid biosynthesis; L-arginine biosynthesis [regulation].</text>
</comment>
<name>A0A934K815_9BACT</name>
<dbReference type="GO" id="GO:0006526">
    <property type="term" value="P:L-arginine biosynthetic process"/>
    <property type="evidence" value="ECO:0007669"/>
    <property type="project" value="UniProtKB-KW"/>
</dbReference>
<dbReference type="SUPFAM" id="SSF55252">
    <property type="entry name" value="C-terminal domain of arginine repressor"/>
    <property type="match status" value="1"/>
</dbReference>
<dbReference type="InterPro" id="IPR036390">
    <property type="entry name" value="WH_DNA-bd_sf"/>
</dbReference>
<evidence type="ECO:0000256" key="7">
    <source>
        <dbReference type="HAMAP-Rule" id="MF_00173"/>
    </source>
</evidence>
<proteinExistence type="inferred from homology"/>
<dbReference type="InterPro" id="IPR036251">
    <property type="entry name" value="Arg_repress_C_sf"/>
</dbReference>
<keyword evidence="5 7" id="KW-0238">DNA-binding</keyword>
<dbReference type="GO" id="GO:0005737">
    <property type="term" value="C:cytoplasm"/>
    <property type="evidence" value="ECO:0007669"/>
    <property type="project" value="UniProtKB-SubCell"/>
</dbReference>
<dbReference type="InterPro" id="IPR036388">
    <property type="entry name" value="WH-like_DNA-bd_sf"/>
</dbReference>
<dbReference type="PANTHER" id="PTHR34471">
    <property type="entry name" value="ARGININE REPRESSOR"/>
    <property type="match status" value="1"/>
</dbReference>
<dbReference type="Pfam" id="PF01316">
    <property type="entry name" value="Arg_repressor"/>
    <property type="match status" value="1"/>
</dbReference>